<accession>A0ABW0IEP1</accession>
<evidence type="ECO:0000313" key="3">
    <source>
        <dbReference type="Proteomes" id="UP001596106"/>
    </source>
</evidence>
<evidence type="ECO:0000256" key="1">
    <source>
        <dbReference type="SAM" id="MobiDB-lite"/>
    </source>
</evidence>
<gene>
    <name evidence="2" type="ORF">ACFPMF_16220</name>
</gene>
<evidence type="ECO:0000313" key="2">
    <source>
        <dbReference type="EMBL" id="MFC5410866.1"/>
    </source>
</evidence>
<organism evidence="2 3">
    <name type="scientific">Larkinella bovis</name>
    <dbReference type="NCBI Taxonomy" id="683041"/>
    <lineage>
        <taxon>Bacteria</taxon>
        <taxon>Pseudomonadati</taxon>
        <taxon>Bacteroidota</taxon>
        <taxon>Cytophagia</taxon>
        <taxon>Cytophagales</taxon>
        <taxon>Spirosomataceae</taxon>
        <taxon>Larkinella</taxon>
    </lineage>
</organism>
<reference evidence="3" key="1">
    <citation type="journal article" date="2019" name="Int. J. Syst. Evol. Microbiol.">
        <title>The Global Catalogue of Microorganisms (GCM) 10K type strain sequencing project: providing services to taxonomists for standard genome sequencing and annotation.</title>
        <authorList>
            <consortium name="The Broad Institute Genomics Platform"/>
            <consortium name="The Broad Institute Genome Sequencing Center for Infectious Disease"/>
            <person name="Wu L."/>
            <person name="Ma J."/>
        </authorList>
    </citation>
    <scope>NUCLEOTIDE SEQUENCE [LARGE SCALE GENOMIC DNA]</scope>
    <source>
        <strain evidence="3">CCUG 55250</strain>
    </source>
</reference>
<feature type="compositionally biased region" description="Basic and acidic residues" evidence="1">
    <location>
        <begin position="59"/>
        <end position="71"/>
    </location>
</feature>
<keyword evidence="3" id="KW-1185">Reference proteome</keyword>
<comment type="caution">
    <text evidence="2">The sequence shown here is derived from an EMBL/GenBank/DDBJ whole genome shotgun (WGS) entry which is preliminary data.</text>
</comment>
<dbReference type="RefSeq" id="WP_379847004.1">
    <property type="nucleotide sequence ID" value="NZ_JBHSMA010000004.1"/>
</dbReference>
<protein>
    <submittedName>
        <fullName evidence="2">Uncharacterized protein</fullName>
    </submittedName>
</protein>
<name>A0ABW0IEP1_9BACT</name>
<dbReference type="Proteomes" id="UP001596106">
    <property type="component" value="Unassembled WGS sequence"/>
</dbReference>
<proteinExistence type="predicted"/>
<sequence>MSYSDLLAQQDKELERLNQEYYADHATIKNLQNDHYDKGRFEGQLDRLKQLHEKKVKDLQTRFAQEQREYLGEPTPPEPSPDISQSQDKAVDMIKAHRQQQTESPPSSRQGMGGGQETTRSQSVKGQSVDEAEVKRLAQQTREKREQKQQQQQRRRGFRR</sequence>
<dbReference type="EMBL" id="JBHSMA010000004">
    <property type="protein sequence ID" value="MFC5410866.1"/>
    <property type="molecule type" value="Genomic_DNA"/>
</dbReference>
<feature type="compositionally biased region" description="Polar residues" evidence="1">
    <location>
        <begin position="117"/>
        <end position="126"/>
    </location>
</feature>
<feature type="compositionally biased region" description="Polar residues" evidence="1">
    <location>
        <begin position="99"/>
        <end position="110"/>
    </location>
</feature>
<feature type="region of interest" description="Disordered" evidence="1">
    <location>
        <begin position="59"/>
        <end position="160"/>
    </location>
</feature>
<feature type="compositionally biased region" description="Basic and acidic residues" evidence="1">
    <location>
        <begin position="132"/>
        <end position="148"/>
    </location>
</feature>